<dbReference type="EMBL" id="JAYFUM010000003">
    <property type="protein sequence ID" value="MEA5137986.1"/>
    <property type="molecule type" value="Genomic_DNA"/>
</dbReference>
<sequence>MKKILVSIFTIATLIGVSSCSNYLDEMKPQGSLSAESLATEKGVSGLLTGAYAAIDGYLEHPFSYTKSFPWHAAPSNWIYGSVAAGDSHKGSDPGDQSQGNMIEDFTATSANEFVRGKWWHTYEGVNRCNNTLRALALAKKNNAISADKAKLIEAEARFLRGHYHFEAKKMWNNVPFVDENVTDPRVPNTTNIWPNIEADFKFAADNLPTKQADVGRATKWAAQAYLAKAKMFQNKYSEALPLLNGIIQSGQFSLAKNYSDNFNAETNNNTESIFEIQYSVNDGATEGQNGGFSEALAFPFANSGAPSGCCGFHQPSQNLVNAHKTDANGLPLFSTYNASDLKSDLDGGKYLKSTESYSPDRTTPVDPRLDWSVGRRGIPYLDWGLHPGQSWIRDQSGTYGPYTPIKNAYYKRQEGSLVANFATYWRGSANNFRLIRYADVLLWAAECEVEIGSLDKAQTYVDLVRARAMNSTKVTLPDGTHAANYSIKTYQLAGNTFASKGQAYARDAVRFERRLEFAMEGHRFFDLVRWGIADVEINKYLDVERTKRPLLKNAKFIKGKHEYYPIPQEQIDVSIVNGTPTLKQNPGY</sequence>
<comment type="similarity">
    <text evidence="2">Belongs to the SusD family.</text>
</comment>
<evidence type="ECO:0000256" key="3">
    <source>
        <dbReference type="ARBA" id="ARBA00022729"/>
    </source>
</evidence>
<evidence type="ECO:0000313" key="9">
    <source>
        <dbReference type="Proteomes" id="UP001302949"/>
    </source>
</evidence>
<dbReference type="PROSITE" id="PS51257">
    <property type="entry name" value="PROKAR_LIPOPROTEIN"/>
    <property type="match status" value="1"/>
</dbReference>
<evidence type="ECO:0000256" key="2">
    <source>
        <dbReference type="ARBA" id="ARBA00006275"/>
    </source>
</evidence>
<dbReference type="SUPFAM" id="SSF48452">
    <property type="entry name" value="TPR-like"/>
    <property type="match status" value="1"/>
</dbReference>
<comment type="subcellular location">
    <subcellularLocation>
        <location evidence="1">Cell outer membrane</location>
    </subcellularLocation>
</comment>
<comment type="caution">
    <text evidence="8">The sequence shown here is derived from an EMBL/GenBank/DDBJ whole genome shotgun (WGS) entry which is preliminary data.</text>
</comment>
<dbReference type="Gene3D" id="1.25.40.390">
    <property type="match status" value="1"/>
</dbReference>
<dbReference type="RefSeq" id="WP_323295154.1">
    <property type="nucleotide sequence ID" value="NZ_JAYFUM010000003.1"/>
</dbReference>
<dbReference type="Proteomes" id="UP001302949">
    <property type="component" value="Unassembled WGS sequence"/>
</dbReference>
<evidence type="ECO:0000259" key="7">
    <source>
        <dbReference type="Pfam" id="PF14322"/>
    </source>
</evidence>
<protein>
    <submittedName>
        <fullName evidence="8">RagB/SusD family nutrient uptake outer membrane protein</fullName>
    </submittedName>
</protein>
<accession>A0ABU5Q567</accession>
<dbReference type="InterPro" id="IPR012944">
    <property type="entry name" value="SusD_RagB_dom"/>
</dbReference>
<evidence type="ECO:0000256" key="5">
    <source>
        <dbReference type="ARBA" id="ARBA00023237"/>
    </source>
</evidence>
<organism evidence="8 9">
    <name type="scientific">Arcicella rigui</name>
    <dbReference type="NCBI Taxonomy" id="797020"/>
    <lineage>
        <taxon>Bacteria</taxon>
        <taxon>Pseudomonadati</taxon>
        <taxon>Bacteroidota</taxon>
        <taxon>Cytophagia</taxon>
        <taxon>Cytophagales</taxon>
        <taxon>Flectobacillaceae</taxon>
        <taxon>Arcicella</taxon>
    </lineage>
</organism>
<dbReference type="InterPro" id="IPR033985">
    <property type="entry name" value="SusD-like_N"/>
</dbReference>
<keyword evidence="9" id="KW-1185">Reference proteome</keyword>
<evidence type="ECO:0000256" key="1">
    <source>
        <dbReference type="ARBA" id="ARBA00004442"/>
    </source>
</evidence>
<feature type="domain" description="RagB/SusD" evidence="6">
    <location>
        <begin position="271"/>
        <end position="589"/>
    </location>
</feature>
<evidence type="ECO:0000313" key="8">
    <source>
        <dbReference type="EMBL" id="MEA5137986.1"/>
    </source>
</evidence>
<keyword evidence="5" id="KW-0998">Cell outer membrane</keyword>
<evidence type="ECO:0000259" key="6">
    <source>
        <dbReference type="Pfam" id="PF07980"/>
    </source>
</evidence>
<keyword evidence="4" id="KW-0472">Membrane</keyword>
<dbReference type="Pfam" id="PF14322">
    <property type="entry name" value="SusD-like_3"/>
    <property type="match status" value="1"/>
</dbReference>
<proteinExistence type="inferred from homology"/>
<gene>
    <name evidence="8" type="ORF">VB248_02500</name>
</gene>
<feature type="domain" description="SusD-like N-terminal" evidence="7">
    <location>
        <begin position="111"/>
        <end position="229"/>
    </location>
</feature>
<evidence type="ECO:0000256" key="4">
    <source>
        <dbReference type="ARBA" id="ARBA00023136"/>
    </source>
</evidence>
<reference evidence="8 9" key="1">
    <citation type="submission" date="2023-12" db="EMBL/GenBank/DDBJ databases">
        <title>Novel species of the genus Arcicella isolated from rivers.</title>
        <authorList>
            <person name="Lu H."/>
        </authorList>
    </citation>
    <scope>NUCLEOTIDE SEQUENCE [LARGE SCALE GENOMIC DNA]</scope>
    <source>
        <strain evidence="8 9">KCTC 23307</strain>
    </source>
</reference>
<name>A0ABU5Q567_9BACT</name>
<dbReference type="Pfam" id="PF07980">
    <property type="entry name" value="SusD_RagB"/>
    <property type="match status" value="1"/>
</dbReference>
<dbReference type="InterPro" id="IPR011990">
    <property type="entry name" value="TPR-like_helical_dom_sf"/>
</dbReference>
<keyword evidence="3" id="KW-0732">Signal</keyword>